<keyword evidence="8" id="KW-1185">Reference proteome</keyword>
<evidence type="ECO:0000256" key="5">
    <source>
        <dbReference type="ARBA" id="ARBA00023002"/>
    </source>
</evidence>
<evidence type="ECO:0000313" key="8">
    <source>
        <dbReference type="Proteomes" id="UP000325372"/>
    </source>
</evidence>
<reference evidence="7 8" key="1">
    <citation type="submission" date="2019-09" db="EMBL/GenBank/DDBJ databases">
        <title>Wenzhouxiangella sp. Genome sequencing and assembly.</title>
        <authorList>
            <person name="Zhang R."/>
        </authorList>
    </citation>
    <scope>NUCLEOTIDE SEQUENCE [LARGE SCALE GENOMIC DNA]</scope>
    <source>
        <strain evidence="7 8">W260</strain>
    </source>
</reference>
<keyword evidence="3 6" id="KW-0285">Flavoprotein</keyword>
<comment type="pathway">
    <text evidence="2 6">One-carbon metabolism; tetrahydrofolate interconversion.</text>
</comment>
<evidence type="ECO:0000256" key="6">
    <source>
        <dbReference type="RuleBase" id="RU003862"/>
    </source>
</evidence>
<organism evidence="7 8">
    <name type="scientific">Marinihelvus fidelis</name>
    <dbReference type="NCBI Taxonomy" id="2613842"/>
    <lineage>
        <taxon>Bacteria</taxon>
        <taxon>Pseudomonadati</taxon>
        <taxon>Pseudomonadota</taxon>
        <taxon>Gammaproteobacteria</taxon>
        <taxon>Chromatiales</taxon>
        <taxon>Wenzhouxiangellaceae</taxon>
        <taxon>Marinihelvus</taxon>
    </lineage>
</organism>
<dbReference type="GO" id="GO:0004489">
    <property type="term" value="F:methylenetetrahydrofolate reductase [NAD(P)H] activity"/>
    <property type="evidence" value="ECO:0007669"/>
    <property type="project" value="InterPro"/>
</dbReference>
<name>A0A5N0TB55_9GAMM</name>
<dbReference type="Pfam" id="PF02219">
    <property type="entry name" value="MTHFR"/>
    <property type="match status" value="1"/>
</dbReference>
<dbReference type="EMBL" id="VYXP01000005">
    <property type="protein sequence ID" value="KAA9131664.1"/>
    <property type="molecule type" value="Genomic_DNA"/>
</dbReference>
<gene>
    <name evidence="7" type="ORF">F3N42_10150</name>
</gene>
<comment type="similarity">
    <text evidence="6">Belongs to the methylenetetrahydrofolate reductase family.</text>
</comment>
<dbReference type="GO" id="GO:0035999">
    <property type="term" value="P:tetrahydrofolate interconversion"/>
    <property type="evidence" value="ECO:0007669"/>
    <property type="project" value="UniProtKB-UniPathway"/>
</dbReference>
<dbReference type="InterPro" id="IPR003171">
    <property type="entry name" value="Mehydrof_redctse-like"/>
</dbReference>
<dbReference type="AlphaFoldDB" id="A0A5N0TB55"/>
<proteinExistence type="inferred from homology"/>
<comment type="cofactor">
    <cofactor evidence="1 6">
        <name>FAD</name>
        <dbReference type="ChEBI" id="CHEBI:57692"/>
    </cofactor>
</comment>
<dbReference type="Gene3D" id="3.20.20.220">
    <property type="match status" value="1"/>
</dbReference>
<evidence type="ECO:0000256" key="2">
    <source>
        <dbReference type="ARBA" id="ARBA00004777"/>
    </source>
</evidence>
<evidence type="ECO:0000256" key="4">
    <source>
        <dbReference type="ARBA" id="ARBA00022827"/>
    </source>
</evidence>
<dbReference type="UniPathway" id="UPA00193"/>
<accession>A0A5N0TB55</accession>
<dbReference type="Proteomes" id="UP000325372">
    <property type="component" value="Unassembled WGS sequence"/>
</dbReference>
<evidence type="ECO:0000313" key="7">
    <source>
        <dbReference type="EMBL" id="KAA9131664.1"/>
    </source>
</evidence>
<dbReference type="SUPFAM" id="SSF51730">
    <property type="entry name" value="FAD-linked oxidoreductase"/>
    <property type="match status" value="1"/>
</dbReference>
<comment type="caution">
    <text evidence="7">The sequence shown here is derived from an EMBL/GenBank/DDBJ whole genome shotgun (WGS) entry which is preliminary data.</text>
</comment>
<evidence type="ECO:0000256" key="1">
    <source>
        <dbReference type="ARBA" id="ARBA00001974"/>
    </source>
</evidence>
<dbReference type="GO" id="GO:0006555">
    <property type="term" value="P:methionine metabolic process"/>
    <property type="evidence" value="ECO:0007669"/>
    <property type="project" value="InterPro"/>
</dbReference>
<evidence type="ECO:0000256" key="3">
    <source>
        <dbReference type="ARBA" id="ARBA00022630"/>
    </source>
</evidence>
<dbReference type="InterPro" id="IPR029041">
    <property type="entry name" value="FAD-linked_oxidoreductase-like"/>
</dbReference>
<keyword evidence="4 6" id="KW-0274">FAD</keyword>
<protein>
    <recommendedName>
        <fullName evidence="6">Methylenetetrahydrofolate reductase</fullName>
    </recommendedName>
</protein>
<sequence>MTLTDAISAYHPGMPEIARYSHALQTKPFSICADLALDRHVGAGELRRQLAVLKPWVDAVGVPDAHDGRLQMSAQAAAVLALAEGIDPVVRLTGRDRNRIALENDLFGLGALGVESVVLTRGEALPPDYRPATRHVFELSGEDLVTTAHQLGEDDSVALGRPFCLGTAATVFAPKADWRPTALAARVDAGVRFIQTQPCFNYRVLKRWMAHLVEARLTWRCAVIVSLVIPHTVEAARQLRGQLPRALMSDRIENRMSAAPDPAAEAVALGAEKLAGLREIPGVSGVALTTPGPVELLARVIETAGVPVAGSRK</sequence>
<keyword evidence="5 6" id="KW-0560">Oxidoreductase</keyword>